<reference evidence="6" key="1">
    <citation type="submission" date="2016-10" db="EMBL/GenBank/DDBJ databases">
        <authorList>
            <person name="Varghese N."/>
            <person name="Submissions S."/>
        </authorList>
    </citation>
    <scope>NUCLEOTIDE SEQUENCE [LARGE SCALE GENOMIC DNA]</scope>
    <source>
        <strain evidence="6">CGMCC 1.3704</strain>
    </source>
</reference>
<dbReference type="InterPro" id="IPR017853">
    <property type="entry name" value="GH"/>
</dbReference>
<dbReference type="GO" id="GO:0005975">
    <property type="term" value="P:carbohydrate metabolic process"/>
    <property type="evidence" value="ECO:0007669"/>
    <property type="project" value="InterPro"/>
</dbReference>
<dbReference type="InterPro" id="IPR015883">
    <property type="entry name" value="Glyco_hydro_20_cat"/>
</dbReference>
<dbReference type="Pfam" id="PF18088">
    <property type="entry name" value="Glyco_H_20C_C"/>
    <property type="match status" value="1"/>
</dbReference>
<dbReference type="RefSeq" id="WP_075035535.1">
    <property type="nucleotide sequence ID" value="NZ_FOSB01000002.1"/>
</dbReference>
<dbReference type="CDD" id="cd06565">
    <property type="entry name" value="GH20_GcnA-like"/>
    <property type="match status" value="1"/>
</dbReference>
<keyword evidence="2 5" id="KW-0378">Hydrolase</keyword>
<gene>
    <name evidence="5" type="ORF">SAMN04487936_102472</name>
</gene>
<dbReference type="GO" id="GO:0004563">
    <property type="term" value="F:beta-N-acetylhexosaminidase activity"/>
    <property type="evidence" value="ECO:0007669"/>
    <property type="project" value="UniProtKB-ARBA"/>
</dbReference>
<evidence type="ECO:0000259" key="4">
    <source>
        <dbReference type="Pfam" id="PF18088"/>
    </source>
</evidence>
<dbReference type="SUPFAM" id="SSF51445">
    <property type="entry name" value="(Trans)glycosidases"/>
    <property type="match status" value="1"/>
</dbReference>
<protein>
    <submittedName>
        <fullName evidence="5">Glycosyl hydrolase family 20, catalytic domain</fullName>
    </submittedName>
</protein>
<name>A0A1I3S225_HALDA</name>
<dbReference type="PANTHER" id="PTHR21040">
    <property type="entry name" value="BCDNA.GH04120"/>
    <property type="match status" value="1"/>
</dbReference>
<evidence type="ECO:0000313" key="5">
    <source>
        <dbReference type="EMBL" id="SFJ51576.1"/>
    </source>
</evidence>
<dbReference type="EMBL" id="FOSB01000002">
    <property type="protein sequence ID" value="SFJ51576.1"/>
    <property type="molecule type" value="Genomic_DNA"/>
</dbReference>
<dbReference type="PANTHER" id="PTHR21040:SF8">
    <property type="entry name" value="BCDNA.GH04120"/>
    <property type="match status" value="1"/>
</dbReference>
<feature type="domain" description="Glycoside Hydrolase 20C C-terminal" evidence="4">
    <location>
        <begin position="421"/>
        <end position="607"/>
    </location>
</feature>
<dbReference type="InterPro" id="IPR038901">
    <property type="entry name" value="HEXDC-like"/>
</dbReference>
<evidence type="ECO:0000256" key="1">
    <source>
        <dbReference type="ARBA" id="ARBA00006285"/>
    </source>
</evidence>
<dbReference type="InterPro" id="IPR041063">
    <property type="entry name" value="Glyco_H_20C_C"/>
</dbReference>
<evidence type="ECO:0000256" key="2">
    <source>
        <dbReference type="ARBA" id="ARBA00022801"/>
    </source>
</evidence>
<dbReference type="Gene3D" id="1.20.120.670">
    <property type="entry name" value="N-acetyl-b-d-glucoasminidase"/>
    <property type="match status" value="1"/>
</dbReference>
<evidence type="ECO:0000313" key="6">
    <source>
        <dbReference type="Proteomes" id="UP000183557"/>
    </source>
</evidence>
<dbReference type="Proteomes" id="UP000183557">
    <property type="component" value="Unassembled WGS sequence"/>
</dbReference>
<evidence type="ECO:0000259" key="3">
    <source>
        <dbReference type="Pfam" id="PF00728"/>
    </source>
</evidence>
<dbReference type="Gene3D" id="3.20.20.80">
    <property type="entry name" value="Glycosidases"/>
    <property type="match status" value="1"/>
</dbReference>
<feature type="domain" description="Glycoside hydrolase family 20 catalytic" evidence="3">
    <location>
        <begin position="87"/>
        <end position="273"/>
    </location>
</feature>
<organism evidence="5 6">
    <name type="scientific">Halobacillus dabanensis</name>
    <dbReference type="NCBI Taxonomy" id="240302"/>
    <lineage>
        <taxon>Bacteria</taxon>
        <taxon>Bacillati</taxon>
        <taxon>Bacillota</taxon>
        <taxon>Bacilli</taxon>
        <taxon>Bacillales</taxon>
        <taxon>Bacillaceae</taxon>
        <taxon>Halobacillus</taxon>
    </lineage>
</organism>
<dbReference type="Pfam" id="PF00728">
    <property type="entry name" value="Glyco_hydro_20"/>
    <property type="match status" value="1"/>
</dbReference>
<comment type="similarity">
    <text evidence="1">Belongs to the glycosyl hydrolase 20 family.</text>
</comment>
<accession>A0A1I3S225</accession>
<sequence length="628" mass="72783">MQLNFKGNTAHLETGLSILCEELGIDVHNNGLPIQIIQHNGPIEISCEDGEGQIKYEKPIHFFRALGLWVEAYQAHQTFFKREFPQFEMNGVMIDVSRNAVLKVDQLHLILRKMAWMGLDTVMLYSEDTYEVKEYPYFGYMRGRYTEDELKAFDDYAYHFGIEVIPCIQTLAHLKEALKWNDTTHIRDTDDILLVGEKETYRFIKAMIHAASRPFRSSRIHIGMDEAHSLGLGKYLERNGYQDRFSIMNSHLQQVVEITEQLELKPMIWSDMYFRLGSKNGSYYDLDSIIPSSVLESIPQGLHLVYWDYYHTDQSFYEQFIEKHKSLGTEDPIFAGGVWTWNGIAPNYGLAMTTTHAALKACKNKGVKEVFATMWGDNGAETPIQSALAALQLFAEHGYNEEVDQTRLEERFHFCTGGRWEDFYLLNAFDETPGVMENNLKEAHPSKFLLWQDVLLGLYDANIEGLSLNNHYSQLAERLQTAVDRNSQWKPLFEFYLSLANTLRLKAEFGIELKQAYDEKNVKKLKTLKCELNTLLSRVDEQRCKHRKLWFLTNKPFGWEVLDIRYGGVIARLKTAEHRLESWLEGSVDKIEELEEERLYHDAPWKMPEGTLGRNAYHRIVTASGLSE</sequence>
<dbReference type="AlphaFoldDB" id="A0A1I3S225"/>
<keyword evidence="6" id="KW-1185">Reference proteome</keyword>
<proteinExistence type="inferred from homology"/>
<dbReference type="OrthoDB" id="383771at2"/>